<name>A0A2S5Z834_9GAMM</name>
<accession>A0A2S5Z834</accession>
<comment type="caution">
    <text evidence="14">The sequence shown here is derived from an EMBL/GenBank/DDBJ whole genome shotgun (WGS) entry which is preliminary data.</text>
</comment>
<evidence type="ECO:0000256" key="12">
    <source>
        <dbReference type="SAM" id="SignalP"/>
    </source>
</evidence>
<evidence type="ECO:0000256" key="7">
    <source>
        <dbReference type="ARBA" id="ARBA00022764"/>
    </source>
</evidence>
<dbReference type="PROSITE" id="PS01047">
    <property type="entry name" value="HMA_1"/>
    <property type="match status" value="1"/>
</dbReference>
<feature type="signal peptide" evidence="12">
    <location>
        <begin position="1"/>
        <end position="20"/>
    </location>
</feature>
<keyword evidence="6 12" id="KW-0732">Signal</keyword>
<dbReference type="FunFam" id="3.30.70.100:FF:000005">
    <property type="entry name" value="Copper-exporting P-type ATPase A"/>
    <property type="match status" value="1"/>
</dbReference>
<dbReference type="AlphaFoldDB" id="A0A2S5Z834"/>
<evidence type="ECO:0000256" key="2">
    <source>
        <dbReference type="ARBA" id="ARBA00005938"/>
    </source>
</evidence>
<comment type="similarity">
    <text evidence="2">Belongs to the MerP family.</text>
</comment>
<dbReference type="PRINTS" id="PR00946">
    <property type="entry name" value="HGSCAVENGER"/>
</dbReference>
<dbReference type="Pfam" id="PF00403">
    <property type="entry name" value="HMA"/>
    <property type="match status" value="1"/>
</dbReference>
<keyword evidence="7 10" id="KW-0574">Periplasm</keyword>
<proteinExistence type="inferred from homology"/>
<dbReference type="OrthoDB" id="7205933at2"/>
<reference evidence="14 15" key="1">
    <citation type="submission" date="2018-01" db="EMBL/GenBank/DDBJ databases">
        <title>Complete genome sequences of the type strains of Marinobacter flavimaris and Marinobacter maroccanus.</title>
        <authorList>
            <person name="Palau M."/>
            <person name="Boujida N."/>
            <person name="Manresa A."/>
            <person name="Minana-Galbis D."/>
        </authorList>
    </citation>
    <scope>NUCLEOTIDE SEQUENCE [LARGE SCALE GENOMIC DNA]</scope>
    <source>
        <strain evidence="14 15">N4</strain>
    </source>
</reference>
<sequence>MRKRLVLALFLALLSLPAWTASQTVTLKVPGMTCSACPITVKLALNKVEGVSQVSVSYPDREAVVTFDDALTSVKALTEATSDAGYPSTPTASEATPEGR</sequence>
<dbReference type="InterPro" id="IPR011795">
    <property type="entry name" value="MerP"/>
</dbReference>
<evidence type="ECO:0000256" key="11">
    <source>
        <dbReference type="SAM" id="MobiDB-lite"/>
    </source>
</evidence>
<evidence type="ECO:0000256" key="1">
    <source>
        <dbReference type="ARBA" id="ARBA00004418"/>
    </source>
</evidence>
<keyword evidence="4 10" id="KW-0475">Mercuric resistance</keyword>
<dbReference type="EMBL" id="PSSX01000013">
    <property type="protein sequence ID" value="PPI83520.1"/>
    <property type="molecule type" value="Genomic_DNA"/>
</dbReference>
<dbReference type="SUPFAM" id="SSF55008">
    <property type="entry name" value="HMA, heavy metal-associated domain"/>
    <property type="match status" value="1"/>
</dbReference>
<evidence type="ECO:0000313" key="14">
    <source>
        <dbReference type="EMBL" id="PPI83520.1"/>
    </source>
</evidence>
<evidence type="ECO:0000256" key="9">
    <source>
        <dbReference type="ARBA" id="ARBA00045344"/>
    </source>
</evidence>
<dbReference type="PROSITE" id="PS50846">
    <property type="entry name" value="HMA_2"/>
    <property type="match status" value="1"/>
</dbReference>
<dbReference type="Proteomes" id="UP000239917">
    <property type="component" value="Unassembled WGS sequence"/>
</dbReference>
<evidence type="ECO:0000256" key="5">
    <source>
        <dbReference type="ARBA" id="ARBA00022723"/>
    </source>
</evidence>
<evidence type="ECO:0000259" key="13">
    <source>
        <dbReference type="PROSITE" id="PS50846"/>
    </source>
</evidence>
<comment type="function">
    <text evidence="9 10">Involved in mercury resistance. Acts as a mercury scavenger that specifically binds to a mercuric ion in the periplasm and probably passes it to the cytoplasmic mercuric reductase MerA via the mercuric transport protein MerT.</text>
</comment>
<dbReference type="CDD" id="cd00371">
    <property type="entry name" value="HMA"/>
    <property type="match status" value="1"/>
</dbReference>
<organism evidence="14 15">
    <name type="scientific">Marinobacter maroccanus</name>
    <dbReference type="NCBI Taxonomy" id="2055143"/>
    <lineage>
        <taxon>Bacteria</taxon>
        <taxon>Pseudomonadati</taxon>
        <taxon>Pseudomonadota</taxon>
        <taxon>Gammaproteobacteria</taxon>
        <taxon>Pseudomonadales</taxon>
        <taxon>Marinobacteraceae</taxon>
        <taxon>Marinobacter</taxon>
    </lineage>
</organism>
<evidence type="ECO:0000256" key="4">
    <source>
        <dbReference type="ARBA" id="ARBA00022466"/>
    </source>
</evidence>
<keyword evidence="5 10" id="KW-0479">Metal-binding</keyword>
<comment type="subcellular location">
    <subcellularLocation>
        <location evidence="1 10">Periplasm</location>
    </subcellularLocation>
</comment>
<dbReference type="InterPro" id="IPR036163">
    <property type="entry name" value="HMA_dom_sf"/>
</dbReference>
<dbReference type="Gene3D" id="3.30.70.100">
    <property type="match status" value="1"/>
</dbReference>
<gene>
    <name evidence="10 14" type="primary">merP</name>
    <name evidence="14" type="ORF">KEHDKFFH_14235</name>
</gene>
<evidence type="ECO:0000256" key="10">
    <source>
        <dbReference type="RuleBase" id="RU361212"/>
    </source>
</evidence>
<comment type="subunit">
    <text evidence="3">Monomer.</text>
</comment>
<keyword evidence="8 10" id="KW-0476">Mercury</keyword>
<keyword evidence="15" id="KW-1185">Reference proteome</keyword>
<evidence type="ECO:0000313" key="15">
    <source>
        <dbReference type="Proteomes" id="UP000239917"/>
    </source>
</evidence>
<evidence type="ECO:0000256" key="8">
    <source>
        <dbReference type="ARBA" id="ARBA00022914"/>
    </source>
</evidence>
<protein>
    <recommendedName>
        <fullName evidence="10">Periplasmic mercury ion-binding protein</fullName>
    </recommendedName>
</protein>
<dbReference type="GO" id="GO:0015097">
    <property type="term" value="F:mercury ion transmembrane transporter activity"/>
    <property type="evidence" value="ECO:0007669"/>
    <property type="project" value="UniProtKB-UniRule"/>
</dbReference>
<evidence type="ECO:0000256" key="3">
    <source>
        <dbReference type="ARBA" id="ARBA00011245"/>
    </source>
</evidence>
<dbReference type="NCBIfam" id="TIGR02052">
    <property type="entry name" value="MerP"/>
    <property type="match status" value="1"/>
</dbReference>
<feature type="domain" description="HMA" evidence="13">
    <location>
        <begin position="23"/>
        <end position="89"/>
    </location>
</feature>
<feature type="region of interest" description="Disordered" evidence="11">
    <location>
        <begin position="81"/>
        <end position="100"/>
    </location>
</feature>
<dbReference type="InterPro" id="IPR006121">
    <property type="entry name" value="HMA_dom"/>
</dbReference>
<dbReference type="InterPro" id="IPR001802">
    <property type="entry name" value="MerP/CopZ"/>
</dbReference>
<feature type="chain" id="PRO_5015670406" description="Periplasmic mercury ion-binding protein" evidence="12">
    <location>
        <begin position="21"/>
        <end position="100"/>
    </location>
</feature>
<dbReference type="GO" id="GO:0042597">
    <property type="term" value="C:periplasmic space"/>
    <property type="evidence" value="ECO:0007669"/>
    <property type="project" value="UniProtKB-SubCell"/>
</dbReference>
<dbReference type="InterPro" id="IPR017969">
    <property type="entry name" value="Heavy-metal-associated_CS"/>
</dbReference>
<evidence type="ECO:0000256" key="6">
    <source>
        <dbReference type="ARBA" id="ARBA00022729"/>
    </source>
</evidence>
<dbReference type="GO" id="GO:0045340">
    <property type="term" value="F:mercury ion binding"/>
    <property type="evidence" value="ECO:0007669"/>
    <property type="project" value="UniProtKB-UniRule"/>
</dbReference>
<dbReference type="RefSeq" id="WP_104322512.1">
    <property type="nucleotide sequence ID" value="NZ_PSSX01000013.1"/>
</dbReference>